<dbReference type="EMBL" id="FOJG01000001">
    <property type="protein sequence ID" value="SEW40114.1"/>
    <property type="molecule type" value="Genomic_DNA"/>
</dbReference>
<evidence type="ECO:0000313" key="1">
    <source>
        <dbReference type="EMBL" id="SEW40114.1"/>
    </source>
</evidence>
<sequence>MALPKKRMRKITVGTTRYAWRVKGGDEGLHLSVIPLKQQQYLLTGGFGYHSVVTGTSIAADGQTMTHLKPTLVITGFIVRQVIIYALNAGWLSDANKRILHVGAMDDEVSFHK</sequence>
<keyword evidence="2" id="KW-1185">Reference proteome</keyword>
<proteinExistence type="predicted"/>
<protein>
    <submittedName>
        <fullName evidence="1">Uncharacterized protein</fullName>
    </submittedName>
</protein>
<name>A0A1I0RGV3_9BACT</name>
<reference evidence="2" key="1">
    <citation type="submission" date="2016-10" db="EMBL/GenBank/DDBJ databases">
        <authorList>
            <person name="Varghese N."/>
            <person name="Submissions S."/>
        </authorList>
    </citation>
    <scope>NUCLEOTIDE SEQUENCE [LARGE SCALE GENOMIC DNA]</scope>
    <source>
        <strain evidence="2">DSM 3695</strain>
    </source>
</reference>
<evidence type="ECO:0000313" key="2">
    <source>
        <dbReference type="Proteomes" id="UP000199310"/>
    </source>
</evidence>
<dbReference type="Proteomes" id="UP000199310">
    <property type="component" value="Unassembled WGS sequence"/>
</dbReference>
<accession>A0A1I0RGV3</accession>
<organism evidence="1 2">
    <name type="scientific">Chitinophaga arvensicola</name>
    <dbReference type="NCBI Taxonomy" id="29529"/>
    <lineage>
        <taxon>Bacteria</taxon>
        <taxon>Pseudomonadati</taxon>
        <taxon>Bacteroidota</taxon>
        <taxon>Chitinophagia</taxon>
        <taxon>Chitinophagales</taxon>
        <taxon>Chitinophagaceae</taxon>
        <taxon>Chitinophaga</taxon>
    </lineage>
</organism>
<dbReference type="AlphaFoldDB" id="A0A1I0RGV3"/>
<gene>
    <name evidence="1" type="ORF">SAMN04488122_2819</name>
</gene>